<evidence type="ECO:0000313" key="2">
    <source>
        <dbReference type="Proteomes" id="UP001218218"/>
    </source>
</evidence>
<reference evidence="1" key="1">
    <citation type="submission" date="2023-03" db="EMBL/GenBank/DDBJ databases">
        <title>Massive genome expansion in bonnet fungi (Mycena s.s.) driven by repeated elements and novel gene families across ecological guilds.</title>
        <authorList>
            <consortium name="Lawrence Berkeley National Laboratory"/>
            <person name="Harder C.B."/>
            <person name="Miyauchi S."/>
            <person name="Viragh M."/>
            <person name="Kuo A."/>
            <person name="Thoen E."/>
            <person name="Andreopoulos B."/>
            <person name="Lu D."/>
            <person name="Skrede I."/>
            <person name="Drula E."/>
            <person name="Henrissat B."/>
            <person name="Morin E."/>
            <person name="Kohler A."/>
            <person name="Barry K."/>
            <person name="LaButti K."/>
            <person name="Morin E."/>
            <person name="Salamov A."/>
            <person name="Lipzen A."/>
            <person name="Mereny Z."/>
            <person name="Hegedus B."/>
            <person name="Baldrian P."/>
            <person name="Stursova M."/>
            <person name="Weitz H."/>
            <person name="Taylor A."/>
            <person name="Grigoriev I.V."/>
            <person name="Nagy L.G."/>
            <person name="Martin F."/>
            <person name="Kauserud H."/>
        </authorList>
    </citation>
    <scope>NUCLEOTIDE SEQUENCE</scope>
    <source>
        <strain evidence="1">CBHHK002</strain>
    </source>
</reference>
<accession>A0AAD6Z4Q2</accession>
<gene>
    <name evidence="1" type="ORF">DFH08DRAFT_639558</name>
</gene>
<keyword evidence="2" id="KW-1185">Reference proteome</keyword>
<proteinExistence type="predicted"/>
<name>A0AAD6Z4Q2_9AGAR</name>
<feature type="non-terminal residue" evidence="1">
    <location>
        <position position="1"/>
    </location>
</feature>
<dbReference type="AlphaFoldDB" id="A0AAD6Z4Q2"/>
<organism evidence="1 2">
    <name type="scientific">Mycena albidolilacea</name>
    <dbReference type="NCBI Taxonomy" id="1033008"/>
    <lineage>
        <taxon>Eukaryota</taxon>
        <taxon>Fungi</taxon>
        <taxon>Dikarya</taxon>
        <taxon>Basidiomycota</taxon>
        <taxon>Agaricomycotina</taxon>
        <taxon>Agaricomycetes</taxon>
        <taxon>Agaricomycetidae</taxon>
        <taxon>Agaricales</taxon>
        <taxon>Marasmiineae</taxon>
        <taxon>Mycenaceae</taxon>
        <taxon>Mycena</taxon>
    </lineage>
</organism>
<evidence type="ECO:0000313" key="1">
    <source>
        <dbReference type="EMBL" id="KAJ7307004.1"/>
    </source>
</evidence>
<dbReference type="Proteomes" id="UP001218218">
    <property type="component" value="Unassembled WGS sequence"/>
</dbReference>
<comment type="caution">
    <text evidence="1">The sequence shown here is derived from an EMBL/GenBank/DDBJ whole genome shotgun (WGS) entry which is preliminary data.</text>
</comment>
<dbReference type="EMBL" id="JARIHO010000089">
    <property type="protein sequence ID" value="KAJ7307004.1"/>
    <property type="molecule type" value="Genomic_DNA"/>
</dbReference>
<feature type="non-terminal residue" evidence="1">
    <location>
        <position position="99"/>
    </location>
</feature>
<sequence length="99" mass="10849">DQTGVIYLPGSRMTYAPRGSKQVGLIGNEEKRAFTALLAVSAAGDELPPQCVYEGKTERSTPLASAANRRDCDDAGFSFVFSGKTGNHWSNQHTMRRWI</sequence>
<protein>
    <submittedName>
        <fullName evidence="1">Uncharacterized protein</fullName>
    </submittedName>
</protein>